<name>A0AAE0I1X4_9PEZI</name>
<evidence type="ECO:0000313" key="2">
    <source>
        <dbReference type="Proteomes" id="UP001283341"/>
    </source>
</evidence>
<dbReference type="EMBL" id="JAUEDM010000005">
    <property type="protein sequence ID" value="KAK3317108.1"/>
    <property type="molecule type" value="Genomic_DNA"/>
</dbReference>
<dbReference type="Proteomes" id="UP001283341">
    <property type="component" value="Unassembled WGS sequence"/>
</dbReference>
<protein>
    <recommendedName>
        <fullName evidence="3">C2H2-type domain-containing protein</fullName>
    </recommendedName>
</protein>
<evidence type="ECO:0008006" key="3">
    <source>
        <dbReference type="Google" id="ProtNLM"/>
    </source>
</evidence>
<reference evidence="1" key="2">
    <citation type="submission" date="2023-06" db="EMBL/GenBank/DDBJ databases">
        <authorList>
            <consortium name="Lawrence Berkeley National Laboratory"/>
            <person name="Haridas S."/>
            <person name="Hensen N."/>
            <person name="Bonometti L."/>
            <person name="Westerberg I."/>
            <person name="Brannstrom I.O."/>
            <person name="Guillou S."/>
            <person name="Cros-Aarteil S."/>
            <person name="Calhoun S."/>
            <person name="Kuo A."/>
            <person name="Mondo S."/>
            <person name="Pangilinan J."/>
            <person name="Riley R."/>
            <person name="Labutti K."/>
            <person name="Andreopoulos B."/>
            <person name="Lipzen A."/>
            <person name="Chen C."/>
            <person name="Yanf M."/>
            <person name="Daum C."/>
            <person name="Ng V."/>
            <person name="Clum A."/>
            <person name="Steindorff A."/>
            <person name="Ohm R."/>
            <person name="Martin F."/>
            <person name="Silar P."/>
            <person name="Natvig D."/>
            <person name="Lalanne C."/>
            <person name="Gautier V."/>
            <person name="Ament-Velasquez S.L."/>
            <person name="Kruys A."/>
            <person name="Hutchinson M.I."/>
            <person name="Powell A.J."/>
            <person name="Barry K."/>
            <person name="Miller A.N."/>
            <person name="Grigoriev I.V."/>
            <person name="Debuchy R."/>
            <person name="Gladieux P."/>
            <person name="Thoren M.H."/>
            <person name="Johannesson H."/>
        </authorList>
    </citation>
    <scope>NUCLEOTIDE SEQUENCE</scope>
    <source>
        <strain evidence="1">CBS 118394</strain>
    </source>
</reference>
<proteinExistence type="predicted"/>
<keyword evidence="2" id="KW-1185">Reference proteome</keyword>
<organism evidence="1 2">
    <name type="scientific">Apodospora peruviana</name>
    <dbReference type="NCBI Taxonomy" id="516989"/>
    <lineage>
        <taxon>Eukaryota</taxon>
        <taxon>Fungi</taxon>
        <taxon>Dikarya</taxon>
        <taxon>Ascomycota</taxon>
        <taxon>Pezizomycotina</taxon>
        <taxon>Sordariomycetes</taxon>
        <taxon>Sordariomycetidae</taxon>
        <taxon>Sordariales</taxon>
        <taxon>Lasiosphaeriaceae</taxon>
        <taxon>Apodospora</taxon>
    </lineage>
</organism>
<reference evidence="1" key="1">
    <citation type="journal article" date="2023" name="Mol. Phylogenet. Evol.">
        <title>Genome-scale phylogeny and comparative genomics of the fungal order Sordariales.</title>
        <authorList>
            <person name="Hensen N."/>
            <person name="Bonometti L."/>
            <person name="Westerberg I."/>
            <person name="Brannstrom I.O."/>
            <person name="Guillou S."/>
            <person name="Cros-Aarteil S."/>
            <person name="Calhoun S."/>
            <person name="Haridas S."/>
            <person name="Kuo A."/>
            <person name="Mondo S."/>
            <person name="Pangilinan J."/>
            <person name="Riley R."/>
            <person name="LaButti K."/>
            <person name="Andreopoulos B."/>
            <person name="Lipzen A."/>
            <person name="Chen C."/>
            <person name="Yan M."/>
            <person name="Daum C."/>
            <person name="Ng V."/>
            <person name="Clum A."/>
            <person name="Steindorff A."/>
            <person name="Ohm R.A."/>
            <person name="Martin F."/>
            <person name="Silar P."/>
            <person name="Natvig D.O."/>
            <person name="Lalanne C."/>
            <person name="Gautier V."/>
            <person name="Ament-Velasquez S.L."/>
            <person name="Kruys A."/>
            <person name="Hutchinson M.I."/>
            <person name="Powell A.J."/>
            <person name="Barry K."/>
            <person name="Miller A.N."/>
            <person name="Grigoriev I.V."/>
            <person name="Debuchy R."/>
            <person name="Gladieux P."/>
            <person name="Hiltunen Thoren M."/>
            <person name="Johannesson H."/>
        </authorList>
    </citation>
    <scope>NUCLEOTIDE SEQUENCE</scope>
    <source>
        <strain evidence="1">CBS 118394</strain>
    </source>
</reference>
<gene>
    <name evidence="1" type="ORF">B0H66DRAFT_605369</name>
</gene>
<accession>A0AAE0I1X4</accession>
<sequence>MATFQLNEVIRLYEPSQVKRQRTAAGVAFAASIQHLSDPATVDLPQDGSVAIDGLPQLKGYSCMSCRYMTINRDNAVAHQRTEAHTVVGGPGWTVVTLQSFGQRKHARYWVVKRDGAVGDRVARALGGLASSLRACEEILEKEAAERRKTVEEVGTVTSRSRWVTYMGWIKHLRQANRVVLREAGFLPLTAAAECKERDRAKVDDNRRMRLLGDSFERELRRSAQRVDRVPTQSLKWLASVDPTKPVGKPFDVKETEETWQFYCSQFQRYLCYCVRV</sequence>
<comment type="caution">
    <text evidence="1">The sequence shown here is derived from an EMBL/GenBank/DDBJ whole genome shotgun (WGS) entry which is preliminary data.</text>
</comment>
<dbReference type="AlphaFoldDB" id="A0AAE0I1X4"/>
<evidence type="ECO:0000313" key="1">
    <source>
        <dbReference type="EMBL" id="KAK3317108.1"/>
    </source>
</evidence>